<dbReference type="PANTHER" id="PTHR47968:SF13">
    <property type="entry name" value="KINESIN-LIKE PROTEIN KIF19 ISOFORM X1"/>
    <property type="match status" value="1"/>
</dbReference>
<feature type="region of interest" description="Disordered" evidence="7">
    <location>
        <begin position="1571"/>
        <end position="1625"/>
    </location>
</feature>
<dbReference type="EMBL" id="MIGC01000531">
    <property type="protein sequence ID" value="PHJ24808.1"/>
    <property type="molecule type" value="Genomic_DNA"/>
</dbReference>
<accession>A0A2C6LC33</accession>
<feature type="region of interest" description="Disordered" evidence="7">
    <location>
        <begin position="946"/>
        <end position="994"/>
    </location>
</feature>
<feature type="compositionally biased region" description="Basic residues" evidence="7">
    <location>
        <begin position="1289"/>
        <end position="1303"/>
    </location>
</feature>
<dbReference type="GO" id="GO:0005874">
    <property type="term" value="C:microtubule"/>
    <property type="evidence" value="ECO:0007669"/>
    <property type="project" value="UniProtKB-KW"/>
</dbReference>
<keyword evidence="5 6" id="KW-0505">Motor protein</keyword>
<dbReference type="SUPFAM" id="SSF52540">
    <property type="entry name" value="P-loop containing nucleoside triphosphate hydrolases"/>
    <property type="match status" value="1"/>
</dbReference>
<evidence type="ECO:0000313" key="9">
    <source>
        <dbReference type="EMBL" id="PHJ24808.1"/>
    </source>
</evidence>
<dbReference type="PRINTS" id="PR00380">
    <property type="entry name" value="KINESINHEAVY"/>
</dbReference>
<dbReference type="GeneID" id="94424754"/>
<reference evidence="9 10" key="1">
    <citation type="journal article" date="2017" name="Int. J. Parasitol.">
        <title>The genome of the protozoan parasite Cystoisospora suis and a reverse vaccinology approach to identify vaccine candidates.</title>
        <authorList>
            <person name="Palmieri N."/>
            <person name="Shrestha A."/>
            <person name="Ruttkowski B."/>
            <person name="Beck T."/>
            <person name="Vogl C."/>
            <person name="Tomley F."/>
            <person name="Blake D.P."/>
            <person name="Joachim A."/>
        </authorList>
    </citation>
    <scope>NUCLEOTIDE SEQUENCE [LARGE SCALE GENOMIC DNA]</scope>
    <source>
        <strain evidence="9 10">Wien I</strain>
    </source>
</reference>
<keyword evidence="2 6" id="KW-0547">Nucleotide-binding</keyword>
<dbReference type="GO" id="GO:0007018">
    <property type="term" value="P:microtubule-based movement"/>
    <property type="evidence" value="ECO:0007669"/>
    <property type="project" value="InterPro"/>
</dbReference>
<comment type="caution">
    <text evidence="9">The sequence shown here is derived from an EMBL/GenBank/DDBJ whole genome shotgun (WGS) entry which is preliminary data.</text>
</comment>
<dbReference type="Gene3D" id="3.40.850.10">
    <property type="entry name" value="Kinesin motor domain"/>
    <property type="match status" value="1"/>
</dbReference>
<feature type="compositionally biased region" description="Low complexity" evidence="7">
    <location>
        <begin position="1051"/>
        <end position="1067"/>
    </location>
</feature>
<evidence type="ECO:0000256" key="5">
    <source>
        <dbReference type="ARBA" id="ARBA00023175"/>
    </source>
</evidence>
<feature type="compositionally biased region" description="Low complexity" evidence="7">
    <location>
        <begin position="953"/>
        <end position="968"/>
    </location>
</feature>
<feature type="region of interest" description="Disordered" evidence="7">
    <location>
        <begin position="734"/>
        <end position="878"/>
    </location>
</feature>
<evidence type="ECO:0000256" key="6">
    <source>
        <dbReference type="PROSITE-ProRule" id="PRU00283"/>
    </source>
</evidence>
<dbReference type="Pfam" id="PF00225">
    <property type="entry name" value="Kinesin"/>
    <property type="match status" value="2"/>
</dbReference>
<feature type="region of interest" description="Disordered" evidence="7">
    <location>
        <begin position="910"/>
        <end position="930"/>
    </location>
</feature>
<dbReference type="GO" id="GO:0003777">
    <property type="term" value="F:microtubule motor activity"/>
    <property type="evidence" value="ECO:0007669"/>
    <property type="project" value="InterPro"/>
</dbReference>
<feature type="compositionally biased region" description="Basic residues" evidence="7">
    <location>
        <begin position="1483"/>
        <end position="1492"/>
    </location>
</feature>
<feature type="compositionally biased region" description="Polar residues" evidence="7">
    <location>
        <begin position="1340"/>
        <end position="1380"/>
    </location>
</feature>
<feature type="region of interest" description="Disordered" evidence="7">
    <location>
        <begin position="1181"/>
        <end position="1388"/>
    </location>
</feature>
<sequence length="1625" mass="172517">MASAAPQSCFPGLRLDGRPQRRNDEARGSGREISDYQALIKQEVPMSAMLPSRVEPQNLPSSGPRVQVAVRIRGCSEGTENRQPTSGLSVKRLDQKTLQITRPPCFTASAAAAAAAAAARGMVSGNSSSFGLPVNPCVYLSSQKEFSQEYSFDEVFGPDSTQKQVYEETTQPLLPRVVEEGIHATVFAYGATGAGKTYTMMGTDEDPGITKRAIHDIFGHINRLKELDKSFASHVSGPCHRPSLSSSRSNRLLQNPSDSRDGKLLEYSVSNRCESCCGCAFLTKCEVTASYLEVYNERIRDLLEPTKRHLEVQEDAGKVRVNNLSEHVVEDPHQTLELLAQGNRLRCCAATAANLTSSRSHAIFQLTIRSVWVSKKDANSVKIESKLSLIDLAGSERASATANRGRRLKEGCCINQSLLALANCINALHLKQQAQQGTTSSATACAPPATTIMSSLTSSLTRAGGSAGGQGATGGGSIIKTRKMMMRSSAEQSGGGCSSSASSSSGIFVNYRNSKLTHLLKSSLEGSCMVVMIANVHPAAYAYAESSNTLKYANRAKNLRVNPQVLREAGFMGSEGIRADRARLLELLQERTDRLRDQEEENQSLQKALEESGQRERELAQKVQRLERILQERCEAFKAVSPDGDRREDKKNIPVIHSSPSYCCSPTIETATSTTVKSPPSAASSSSHSKCLTKTQRLLAEGVPVTMSYTPLKRRGTTRKTTYDSPKTLIEQENQHQIPEVASPLATTDPLSQTGNSTSLMNTPASSSRRRTSHTLVTVEPAVTPPPRRSSRSVKSGGILPDDGNHSSKSPGVGQTSDSGEIATGEARKSCSRSSPKTQRGIEASKSRGSSHSNNVGRSDALPESFPAFPSPSSTSLRRSLRLASLPERKPFETHCSCCAAWGSSGGSTITSFRRASEQPPPSDHSCCHNEGEGGMRHSLCDARKNLRSSPQRRSASGGLSPASLSTTRRGRKPSASPGRGTAEGDDGVSSLGKGGNKLYGVSCTDESCHKECALQLSETSPACIALSSTNRNEDPVRTYAVHVQVPGSTASRPPRTGGTRTGPAASQSRVRPRRSPASCAQEGGTCETSPPRPLPVRGTGESCGAVEDQTMCSIFTESIPSITSRNSMRNVVAEQNGTTGSTSAAILGPVQQNCKDSSESLQEEAGSGVIARRVLMTSTVARRGRSSPSLPKSAGADLREHDTDATVREGEGMVARTEWSGRRKSPRRFGNSAQNRWTLGDRKRRRTREREPSSCDYAKGGVDNSGCAESQAPNVLRGSTAENTRSDRTKRRPSTNARKHAMGSRSGASKTRPFRTAASSAMDGSCPAGSRLPSPASDAGSSGVENSCGRSNNGAQISCRPSGSTPQDDTEGESATSSALGAPSGPRLLHLRQRKPANIAAGSGAEGAAAHARGSGSSYRAVITQLRLDSQAAPEIVGTGLLGCRERATVVPAGCQKGRLQHVKSPSAVRNSGDPSSVRGGIAHRRSRPPSHSHLGASSKASVKSASRDRPIGVAAVRGEDSSVAMSSAKKSCAPTKHGSVATGGALRLSVSSVSSACSSILSYASHTTSATSKCPTSNGGATNHVRPELIRREDRSRGILRVGPGRDEKNDNPSCPVERYRRN</sequence>
<feature type="compositionally biased region" description="Low complexity" evidence="7">
    <location>
        <begin position="862"/>
        <end position="878"/>
    </location>
</feature>
<dbReference type="GO" id="GO:0008017">
    <property type="term" value="F:microtubule binding"/>
    <property type="evidence" value="ECO:0007669"/>
    <property type="project" value="InterPro"/>
</dbReference>
<dbReference type="InterPro" id="IPR001752">
    <property type="entry name" value="Kinesin_motor_dom"/>
</dbReference>
<keyword evidence="10" id="KW-1185">Reference proteome</keyword>
<comment type="similarity">
    <text evidence="6">Belongs to the TRAFAC class myosin-kinesin ATPase superfamily. Kinesin family.</text>
</comment>
<feature type="compositionally biased region" description="Polar residues" evidence="7">
    <location>
        <begin position="745"/>
        <end position="767"/>
    </location>
</feature>
<gene>
    <name evidence="9" type="ORF">CSUI_001337</name>
</gene>
<feature type="region of interest" description="Disordered" evidence="7">
    <location>
        <begin position="238"/>
        <end position="259"/>
    </location>
</feature>
<evidence type="ECO:0000313" key="10">
    <source>
        <dbReference type="Proteomes" id="UP000221165"/>
    </source>
</evidence>
<dbReference type="Proteomes" id="UP000221165">
    <property type="component" value="Unassembled WGS sequence"/>
</dbReference>
<feature type="domain" description="Kinesin motor" evidence="8">
    <location>
        <begin position="65"/>
        <end position="559"/>
    </location>
</feature>
<feature type="region of interest" description="Disordered" evidence="7">
    <location>
        <begin position="1046"/>
        <end position="1102"/>
    </location>
</feature>
<evidence type="ECO:0000256" key="3">
    <source>
        <dbReference type="ARBA" id="ARBA00022840"/>
    </source>
</evidence>
<keyword evidence="1" id="KW-0493">Microtubule</keyword>
<dbReference type="SMART" id="SM00129">
    <property type="entry name" value="KISc"/>
    <property type="match status" value="1"/>
</dbReference>
<dbReference type="InterPro" id="IPR036961">
    <property type="entry name" value="Kinesin_motor_dom_sf"/>
</dbReference>
<keyword evidence="3 6" id="KW-0067">ATP-binding</keyword>
<feature type="compositionally biased region" description="Polar residues" evidence="7">
    <location>
        <begin position="807"/>
        <end position="819"/>
    </location>
</feature>
<dbReference type="OrthoDB" id="331140at2759"/>
<evidence type="ECO:0000256" key="4">
    <source>
        <dbReference type="ARBA" id="ARBA00023054"/>
    </source>
</evidence>
<feature type="region of interest" description="Disordered" evidence="7">
    <location>
        <begin position="595"/>
        <end position="616"/>
    </location>
</feature>
<proteinExistence type="inferred from homology"/>
<dbReference type="VEuPathDB" id="ToxoDB:CSUI_001337"/>
<organism evidence="9 10">
    <name type="scientific">Cystoisospora suis</name>
    <dbReference type="NCBI Taxonomy" id="483139"/>
    <lineage>
        <taxon>Eukaryota</taxon>
        <taxon>Sar</taxon>
        <taxon>Alveolata</taxon>
        <taxon>Apicomplexa</taxon>
        <taxon>Conoidasida</taxon>
        <taxon>Coccidia</taxon>
        <taxon>Eucoccidiorida</taxon>
        <taxon>Eimeriorina</taxon>
        <taxon>Sarcocystidae</taxon>
        <taxon>Cystoisospora</taxon>
    </lineage>
</organism>
<dbReference type="InterPro" id="IPR019821">
    <property type="entry name" value="Kinesin_motor_CS"/>
</dbReference>
<feature type="compositionally biased region" description="Polar residues" evidence="7">
    <location>
        <begin position="1181"/>
        <end position="1191"/>
    </location>
</feature>
<feature type="compositionally biased region" description="Basic and acidic residues" evidence="7">
    <location>
        <begin position="1587"/>
        <end position="1599"/>
    </location>
</feature>
<dbReference type="PANTHER" id="PTHR47968">
    <property type="entry name" value="CENTROMERE PROTEIN E"/>
    <property type="match status" value="1"/>
</dbReference>
<feature type="region of interest" description="Disordered" evidence="7">
    <location>
        <begin position="1462"/>
        <end position="1511"/>
    </location>
</feature>
<dbReference type="InterPro" id="IPR027417">
    <property type="entry name" value="P-loop_NTPase"/>
</dbReference>
<evidence type="ECO:0000259" key="8">
    <source>
        <dbReference type="PROSITE" id="PS50067"/>
    </source>
</evidence>
<feature type="compositionally biased region" description="Basic and acidic residues" evidence="7">
    <location>
        <begin position="1198"/>
        <end position="1212"/>
    </location>
</feature>
<name>A0A2C6LC33_9APIC</name>
<feature type="compositionally biased region" description="Low complexity" evidence="7">
    <location>
        <begin position="241"/>
        <end position="257"/>
    </location>
</feature>
<dbReference type="GO" id="GO:0005524">
    <property type="term" value="F:ATP binding"/>
    <property type="evidence" value="ECO:0007669"/>
    <property type="project" value="UniProtKB-UniRule"/>
</dbReference>
<keyword evidence="4" id="KW-0175">Coiled coil</keyword>
<evidence type="ECO:0000256" key="2">
    <source>
        <dbReference type="ARBA" id="ARBA00022741"/>
    </source>
</evidence>
<feature type="region of interest" description="Disordered" evidence="7">
    <location>
        <begin position="1"/>
        <end position="35"/>
    </location>
</feature>
<dbReference type="InterPro" id="IPR027640">
    <property type="entry name" value="Kinesin-like_fam"/>
</dbReference>
<feature type="compositionally biased region" description="Polar residues" evidence="7">
    <location>
        <begin position="847"/>
        <end position="857"/>
    </location>
</feature>
<feature type="binding site" evidence="6">
    <location>
        <begin position="190"/>
        <end position="197"/>
    </location>
    <ligand>
        <name>ATP</name>
        <dbReference type="ChEBI" id="CHEBI:30616"/>
    </ligand>
</feature>
<evidence type="ECO:0000256" key="7">
    <source>
        <dbReference type="SAM" id="MobiDB-lite"/>
    </source>
</evidence>
<feature type="compositionally biased region" description="Polar residues" evidence="7">
    <location>
        <begin position="1571"/>
        <end position="1583"/>
    </location>
</feature>
<dbReference type="RefSeq" id="XP_067926480.1">
    <property type="nucleotide sequence ID" value="XM_068061543.1"/>
</dbReference>
<dbReference type="PROSITE" id="PS00411">
    <property type="entry name" value="KINESIN_MOTOR_1"/>
    <property type="match status" value="1"/>
</dbReference>
<evidence type="ECO:0000256" key="1">
    <source>
        <dbReference type="ARBA" id="ARBA00022701"/>
    </source>
</evidence>
<protein>
    <submittedName>
        <fullName evidence="9">Kinesin motor domain-containing protein</fullName>
    </submittedName>
</protein>
<dbReference type="PROSITE" id="PS50067">
    <property type="entry name" value="KINESIN_MOTOR_2"/>
    <property type="match status" value="1"/>
</dbReference>
<feature type="compositionally biased region" description="Basic and acidic residues" evidence="7">
    <location>
        <begin position="15"/>
        <end position="34"/>
    </location>
</feature>